<keyword evidence="1" id="KW-0472">Membrane</keyword>
<keyword evidence="1" id="KW-0812">Transmembrane</keyword>
<reference evidence="2" key="1">
    <citation type="submission" date="2023-03" db="EMBL/GenBank/DDBJ databases">
        <title>Massive genome expansion in bonnet fungi (Mycena s.s.) driven by repeated elements and novel gene families across ecological guilds.</title>
        <authorList>
            <consortium name="Lawrence Berkeley National Laboratory"/>
            <person name="Harder C.B."/>
            <person name="Miyauchi S."/>
            <person name="Viragh M."/>
            <person name="Kuo A."/>
            <person name="Thoen E."/>
            <person name="Andreopoulos B."/>
            <person name="Lu D."/>
            <person name="Skrede I."/>
            <person name="Drula E."/>
            <person name="Henrissat B."/>
            <person name="Morin E."/>
            <person name="Kohler A."/>
            <person name="Barry K."/>
            <person name="LaButti K."/>
            <person name="Morin E."/>
            <person name="Salamov A."/>
            <person name="Lipzen A."/>
            <person name="Mereny Z."/>
            <person name="Hegedus B."/>
            <person name="Baldrian P."/>
            <person name="Stursova M."/>
            <person name="Weitz H."/>
            <person name="Taylor A."/>
            <person name="Grigoriev I.V."/>
            <person name="Nagy L.G."/>
            <person name="Martin F."/>
            <person name="Kauserud H."/>
        </authorList>
    </citation>
    <scope>NUCLEOTIDE SEQUENCE</scope>
    <source>
        <strain evidence="2">CBHHK182m</strain>
    </source>
</reference>
<feature type="transmembrane region" description="Helical" evidence="1">
    <location>
        <begin position="54"/>
        <end position="76"/>
    </location>
</feature>
<gene>
    <name evidence="2" type="ORF">B0H16DRAFT_1528119</name>
</gene>
<dbReference type="Proteomes" id="UP001215598">
    <property type="component" value="Unassembled WGS sequence"/>
</dbReference>
<proteinExistence type="predicted"/>
<evidence type="ECO:0000313" key="3">
    <source>
        <dbReference type="Proteomes" id="UP001215598"/>
    </source>
</evidence>
<keyword evidence="3" id="KW-1185">Reference proteome</keyword>
<organism evidence="2 3">
    <name type="scientific">Mycena metata</name>
    <dbReference type="NCBI Taxonomy" id="1033252"/>
    <lineage>
        <taxon>Eukaryota</taxon>
        <taxon>Fungi</taxon>
        <taxon>Dikarya</taxon>
        <taxon>Basidiomycota</taxon>
        <taxon>Agaricomycotina</taxon>
        <taxon>Agaricomycetes</taxon>
        <taxon>Agaricomycetidae</taxon>
        <taxon>Agaricales</taxon>
        <taxon>Marasmiineae</taxon>
        <taxon>Mycenaceae</taxon>
        <taxon>Mycena</taxon>
    </lineage>
</organism>
<feature type="transmembrane region" description="Helical" evidence="1">
    <location>
        <begin position="165"/>
        <end position="189"/>
    </location>
</feature>
<evidence type="ECO:0000256" key="1">
    <source>
        <dbReference type="SAM" id="Phobius"/>
    </source>
</evidence>
<evidence type="ECO:0000313" key="2">
    <source>
        <dbReference type="EMBL" id="KAJ7762904.1"/>
    </source>
</evidence>
<dbReference type="EMBL" id="JARKIB010000031">
    <property type="protein sequence ID" value="KAJ7762904.1"/>
    <property type="molecule type" value="Genomic_DNA"/>
</dbReference>
<keyword evidence="1" id="KW-1133">Transmembrane helix</keyword>
<feature type="transmembrane region" description="Helical" evidence="1">
    <location>
        <begin position="97"/>
        <end position="122"/>
    </location>
</feature>
<sequence>MLVDNSEHSVPFLGYSGSVSEPTLNDYEKPFHAQAPRPRRRFNLRAFLWKLTGWPGIVIAGEILLQLATWSFFAIVRTRGSIPLEVEAAAWVQKHPHTVTFCFTQISTILAATSSFLFSFGVRQSIALHMHGDGMSLGSFLSTIKIASRGLILDPRKRRWSTMSIVIFLLTGVQTSGWASLLTPLTILVDTPLTGHELDLANPQLGKLDINTLRSCVVGSTLLRSFAVGRTESGYAMGNLDLNSSTTYGLMDQLFYGSSAGVLPTGLGDLNSSTWFPDIPVIPSTINATGSIPDGLSYNYTLHRQGFTANISCEPQQLNANTTPSMFFQSDTVREWNSGYDLGNVTWTRLSSTCETDPYDLHNSSVTYTASGFPNYMLMVACTSGDSYKLIFQSGGMYDTMSAVCTITPQIVNVTVYSDGTMVSVSPKYEEAVPEGGGPAGISAVTMIYNMMAFSQTALSNIVGDQLSTLVHQWTGNYADADIALRFMEIYLRGVAEYSGSVFRACVSGRNSTFPDGPPSDLTIPVHGMLFAQTMGWNHGDLITLLGLVPGTIVALFTIYIVVMAVAHHAEDPQGQPFDPADARHLVAASAAGGLTDVFRGTEDRDIQVAERTNIFLEALPGQPPALRTTAAV</sequence>
<accession>A0AAD7NJI2</accession>
<name>A0AAD7NJI2_9AGAR</name>
<dbReference type="AlphaFoldDB" id="A0AAD7NJI2"/>
<feature type="transmembrane region" description="Helical" evidence="1">
    <location>
        <begin position="542"/>
        <end position="567"/>
    </location>
</feature>
<protein>
    <submittedName>
        <fullName evidence="2">Uncharacterized protein</fullName>
    </submittedName>
</protein>
<comment type="caution">
    <text evidence="2">The sequence shown here is derived from an EMBL/GenBank/DDBJ whole genome shotgun (WGS) entry which is preliminary data.</text>
</comment>